<evidence type="ECO:0000259" key="4">
    <source>
        <dbReference type="Pfam" id="PF07859"/>
    </source>
</evidence>
<keyword evidence="6" id="KW-1185">Reference proteome</keyword>
<dbReference type="Pfam" id="PF07859">
    <property type="entry name" value="Abhydrolase_3"/>
    <property type="match status" value="3"/>
</dbReference>
<feature type="domain" description="Alpha/beta hydrolase fold-3" evidence="4">
    <location>
        <begin position="115"/>
        <end position="156"/>
    </location>
</feature>
<dbReference type="InterPro" id="IPR017157">
    <property type="entry name" value="Arylacetamide_deacetylase"/>
</dbReference>
<dbReference type="GO" id="GO:0052689">
    <property type="term" value="F:carboxylic ester hydrolase activity"/>
    <property type="evidence" value="ECO:0007669"/>
    <property type="project" value="InterPro"/>
</dbReference>
<feature type="domain" description="Alpha/beta hydrolase fold-3" evidence="4">
    <location>
        <begin position="297"/>
        <end position="354"/>
    </location>
</feature>
<dbReference type="WBParaSite" id="EVEC_0000605501-mRNA-1">
    <property type="protein sequence ID" value="EVEC_0000605501-mRNA-1"/>
    <property type="gene ID" value="EVEC_0000605501"/>
</dbReference>
<evidence type="ECO:0000256" key="2">
    <source>
        <dbReference type="ARBA" id="ARBA00022801"/>
    </source>
</evidence>
<evidence type="ECO:0000256" key="3">
    <source>
        <dbReference type="PIRSR" id="PIRSR037251-1"/>
    </source>
</evidence>
<dbReference type="AlphaFoldDB" id="A0A0N4V704"/>
<dbReference type="ESTHER" id="entve-a0a0n4v704">
    <property type="family name" value="Arylacetamide_deacetylase"/>
</dbReference>
<feature type="active site" evidence="3">
    <location>
        <position position="322"/>
    </location>
</feature>
<reference evidence="7" key="1">
    <citation type="submission" date="2017-02" db="UniProtKB">
        <authorList>
            <consortium name="WormBaseParasite"/>
        </authorList>
    </citation>
    <scope>IDENTIFICATION</scope>
</reference>
<evidence type="ECO:0000256" key="1">
    <source>
        <dbReference type="ARBA" id="ARBA00010515"/>
    </source>
</evidence>
<dbReference type="Gene3D" id="3.40.50.1820">
    <property type="entry name" value="alpha/beta hydrolase"/>
    <property type="match status" value="1"/>
</dbReference>
<dbReference type="PANTHER" id="PTHR48081">
    <property type="entry name" value="AB HYDROLASE SUPERFAMILY PROTEIN C4A8.06C"/>
    <property type="match status" value="1"/>
</dbReference>
<dbReference type="PANTHER" id="PTHR48081:SF8">
    <property type="entry name" value="ALPHA_BETA HYDROLASE FOLD-3 DOMAIN-CONTAINING PROTEIN-RELATED"/>
    <property type="match status" value="1"/>
</dbReference>
<dbReference type="InterPro" id="IPR029058">
    <property type="entry name" value="AB_hydrolase_fold"/>
</dbReference>
<feature type="domain" description="Alpha/beta hydrolase fold-3" evidence="4">
    <location>
        <begin position="157"/>
        <end position="240"/>
    </location>
</feature>
<protein>
    <submittedName>
        <fullName evidence="7">Abhydrolase_3 domain-containing protein</fullName>
    </submittedName>
</protein>
<dbReference type="EMBL" id="UXUI01008231">
    <property type="protein sequence ID" value="VDD90915.1"/>
    <property type="molecule type" value="Genomic_DNA"/>
</dbReference>
<dbReference type="SUPFAM" id="SSF53474">
    <property type="entry name" value="alpha/beta-Hydrolases"/>
    <property type="match status" value="1"/>
</dbReference>
<dbReference type="InterPro" id="IPR013094">
    <property type="entry name" value="AB_hydrolase_3"/>
</dbReference>
<comment type="similarity">
    <text evidence="1">Belongs to the 'GDXG' lipolytic enzyme family.</text>
</comment>
<feature type="active site" evidence="3">
    <location>
        <position position="352"/>
    </location>
</feature>
<accession>A0A0N4V704</accession>
<dbReference type="PIRSF" id="PIRSF037251">
    <property type="entry name" value="Arylacetamide_deacetylase"/>
    <property type="match status" value="1"/>
</dbReference>
<feature type="active site" evidence="3">
    <location>
        <position position="168"/>
    </location>
</feature>
<evidence type="ECO:0000313" key="6">
    <source>
        <dbReference type="Proteomes" id="UP000274131"/>
    </source>
</evidence>
<name>A0A0N4V704_ENTVE</name>
<gene>
    <name evidence="5" type="ORF">EVEC_LOCUS5666</name>
</gene>
<dbReference type="OrthoDB" id="408631at2759"/>
<dbReference type="InterPro" id="IPR050300">
    <property type="entry name" value="GDXG_lipolytic_enzyme"/>
</dbReference>
<dbReference type="STRING" id="51028.A0A0N4V704"/>
<sequence length="379" mass="43250">MRTSKPMLCTLLFVTGFLVFHRPVPWGFTDSFSERIIMFCFELIMRFSYIYPAPLLFADPFDQLNYTRAVGDFLLSFVSPGSLFDTDLFIEDVLFDGVSVRVYVPRFNRSNDGAIVFFHGGAFVVGSVKMFESVTRQLARNTRMVVVSVDYRLAPEVDPSRIVIMGDSAGGGLVASVAQRLRQRKDAQVMIYPLVQFHNLKTSSYEYYYREMDGTAFLDPRVLAQYYLMYAGVNLKAHYNFVDIVLNNEHVSPLDREALNQYIDFTTLPSTYRVTQNLSFAKYDLEVSQLMAPFIFNPDFAPLVQPNLKGLPQTLIVTCEHDILRDEGILYAQRLKTAGVSTTWKHLPTGFHGLLNFHTTLDTADHALIYISNWVLNHV</sequence>
<proteinExistence type="inferred from homology"/>
<reference evidence="5 6" key="2">
    <citation type="submission" date="2018-10" db="EMBL/GenBank/DDBJ databases">
        <authorList>
            <consortium name="Pathogen Informatics"/>
        </authorList>
    </citation>
    <scope>NUCLEOTIDE SEQUENCE [LARGE SCALE GENOMIC DNA]</scope>
</reference>
<dbReference type="Proteomes" id="UP000274131">
    <property type="component" value="Unassembled WGS sequence"/>
</dbReference>
<keyword evidence="2" id="KW-0378">Hydrolase</keyword>
<evidence type="ECO:0000313" key="5">
    <source>
        <dbReference type="EMBL" id="VDD90915.1"/>
    </source>
</evidence>
<organism evidence="7">
    <name type="scientific">Enterobius vermicularis</name>
    <name type="common">Human pinworm</name>
    <dbReference type="NCBI Taxonomy" id="51028"/>
    <lineage>
        <taxon>Eukaryota</taxon>
        <taxon>Metazoa</taxon>
        <taxon>Ecdysozoa</taxon>
        <taxon>Nematoda</taxon>
        <taxon>Chromadorea</taxon>
        <taxon>Rhabditida</taxon>
        <taxon>Spirurina</taxon>
        <taxon>Oxyuridomorpha</taxon>
        <taxon>Oxyuroidea</taxon>
        <taxon>Oxyuridae</taxon>
        <taxon>Enterobius</taxon>
    </lineage>
</organism>
<dbReference type="GO" id="GO:0016020">
    <property type="term" value="C:membrane"/>
    <property type="evidence" value="ECO:0007669"/>
    <property type="project" value="InterPro"/>
</dbReference>
<evidence type="ECO:0000313" key="7">
    <source>
        <dbReference type="WBParaSite" id="EVEC_0000605501-mRNA-1"/>
    </source>
</evidence>